<gene>
    <name evidence="1" type="ORF">PILCRDRAFT_817252</name>
</gene>
<reference evidence="1 2" key="1">
    <citation type="submission" date="2014-04" db="EMBL/GenBank/DDBJ databases">
        <authorList>
            <consortium name="DOE Joint Genome Institute"/>
            <person name="Kuo A."/>
            <person name="Tarkka M."/>
            <person name="Buscot F."/>
            <person name="Kohler A."/>
            <person name="Nagy L.G."/>
            <person name="Floudas D."/>
            <person name="Copeland A."/>
            <person name="Barry K.W."/>
            <person name="Cichocki N."/>
            <person name="Veneault-Fourrey C."/>
            <person name="LaButti K."/>
            <person name="Lindquist E.A."/>
            <person name="Lipzen A."/>
            <person name="Lundell T."/>
            <person name="Morin E."/>
            <person name="Murat C."/>
            <person name="Sun H."/>
            <person name="Tunlid A."/>
            <person name="Henrissat B."/>
            <person name="Grigoriev I.V."/>
            <person name="Hibbett D.S."/>
            <person name="Martin F."/>
            <person name="Nordberg H.P."/>
            <person name="Cantor M.N."/>
            <person name="Hua S.X."/>
        </authorList>
    </citation>
    <scope>NUCLEOTIDE SEQUENCE [LARGE SCALE GENOMIC DNA]</scope>
    <source>
        <strain evidence="1 2">F 1598</strain>
    </source>
</reference>
<dbReference type="Proteomes" id="UP000054166">
    <property type="component" value="Unassembled WGS sequence"/>
</dbReference>
<dbReference type="InParanoid" id="A0A0C3G3S5"/>
<accession>A0A0C3G3S5</accession>
<dbReference type="AlphaFoldDB" id="A0A0C3G3S5"/>
<name>A0A0C3G3S5_PILCF</name>
<reference evidence="2" key="2">
    <citation type="submission" date="2015-01" db="EMBL/GenBank/DDBJ databases">
        <title>Evolutionary Origins and Diversification of the Mycorrhizal Mutualists.</title>
        <authorList>
            <consortium name="DOE Joint Genome Institute"/>
            <consortium name="Mycorrhizal Genomics Consortium"/>
            <person name="Kohler A."/>
            <person name="Kuo A."/>
            <person name="Nagy L.G."/>
            <person name="Floudas D."/>
            <person name="Copeland A."/>
            <person name="Barry K.W."/>
            <person name="Cichocki N."/>
            <person name="Veneault-Fourrey C."/>
            <person name="LaButti K."/>
            <person name="Lindquist E.A."/>
            <person name="Lipzen A."/>
            <person name="Lundell T."/>
            <person name="Morin E."/>
            <person name="Murat C."/>
            <person name="Riley R."/>
            <person name="Ohm R."/>
            <person name="Sun H."/>
            <person name="Tunlid A."/>
            <person name="Henrissat B."/>
            <person name="Grigoriev I.V."/>
            <person name="Hibbett D.S."/>
            <person name="Martin F."/>
        </authorList>
    </citation>
    <scope>NUCLEOTIDE SEQUENCE [LARGE SCALE GENOMIC DNA]</scope>
    <source>
        <strain evidence="2">F 1598</strain>
    </source>
</reference>
<protein>
    <submittedName>
        <fullName evidence="1">Uncharacterized protein</fullName>
    </submittedName>
</protein>
<evidence type="ECO:0000313" key="2">
    <source>
        <dbReference type="Proteomes" id="UP000054166"/>
    </source>
</evidence>
<proteinExistence type="predicted"/>
<dbReference type="EMBL" id="KN832985">
    <property type="protein sequence ID" value="KIM85251.1"/>
    <property type="molecule type" value="Genomic_DNA"/>
</dbReference>
<evidence type="ECO:0000313" key="1">
    <source>
        <dbReference type="EMBL" id="KIM85251.1"/>
    </source>
</evidence>
<organism evidence="1 2">
    <name type="scientific">Piloderma croceum (strain F 1598)</name>
    <dbReference type="NCBI Taxonomy" id="765440"/>
    <lineage>
        <taxon>Eukaryota</taxon>
        <taxon>Fungi</taxon>
        <taxon>Dikarya</taxon>
        <taxon>Basidiomycota</taxon>
        <taxon>Agaricomycotina</taxon>
        <taxon>Agaricomycetes</taxon>
        <taxon>Agaricomycetidae</taxon>
        <taxon>Atheliales</taxon>
        <taxon>Atheliaceae</taxon>
        <taxon>Piloderma</taxon>
    </lineage>
</organism>
<feature type="non-terminal residue" evidence="1">
    <location>
        <position position="121"/>
    </location>
</feature>
<keyword evidence="2" id="KW-1185">Reference proteome</keyword>
<sequence length="121" mass="13804">MDIRNIEGVGQVIRIMPELEELEITCHCETETTRQLLLDLTVDPHSQNPCLCSKLHTVRLHASDKFDIPILLGFVKSRWHVHVSSQCVPLRSITIEMEGGFDSMAHTIFLDELQVFESEGF</sequence>
<dbReference type="HOGENOM" id="CLU_2043704_0_0_1"/>